<evidence type="ECO:0000313" key="2">
    <source>
        <dbReference type="WBParaSite" id="MCU_013264-RA"/>
    </source>
</evidence>
<proteinExistence type="predicted"/>
<protein>
    <submittedName>
        <fullName evidence="2">Secreted protein</fullName>
    </submittedName>
</protein>
<reference evidence="2" key="1">
    <citation type="submission" date="2019-11" db="UniProtKB">
        <authorList>
            <consortium name="WormBaseParasite"/>
        </authorList>
    </citation>
    <scope>IDENTIFICATION</scope>
</reference>
<dbReference type="AlphaFoldDB" id="A0A5K3FYI2"/>
<feature type="transmembrane region" description="Helical" evidence="1">
    <location>
        <begin position="87"/>
        <end position="109"/>
    </location>
</feature>
<evidence type="ECO:0000256" key="1">
    <source>
        <dbReference type="SAM" id="Phobius"/>
    </source>
</evidence>
<accession>A0A5K3FYI2</accession>
<dbReference type="WBParaSite" id="MCU_013264-RA">
    <property type="protein sequence ID" value="MCU_013264-RA"/>
    <property type="gene ID" value="MCU_013264"/>
</dbReference>
<organism evidence="2">
    <name type="scientific">Mesocestoides corti</name>
    <name type="common">Flatworm</name>
    <dbReference type="NCBI Taxonomy" id="53468"/>
    <lineage>
        <taxon>Eukaryota</taxon>
        <taxon>Metazoa</taxon>
        <taxon>Spiralia</taxon>
        <taxon>Lophotrochozoa</taxon>
        <taxon>Platyhelminthes</taxon>
        <taxon>Cestoda</taxon>
        <taxon>Eucestoda</taxon>
        <taxon>Cyclophyllidea</taxon>
        <taxon>Mesocestoididae</taxon>
        <taxon>Mesocestoides</taxon>
    </lineage>
</organism>
<name>A0A5K3FYI2_MESCO</name>
<keyword evidence="1" id="KW-1133">Transmembrane helix</keyword>
<keyword evidence="1" id="KW-0812">Transmembrane</keyword>
<sequence>MRRLSESTTLATPLLLYHFSTVSVSGWLNGNRQQRDRGLAESGVVQNFCELIRHHTSMEKRIQQKALLTIGKEKPWVRRYPSKSARVVAKPTFSCLFSLLVSGCLQIFIAEHLNTNIQRVG</sequence>
<keyword evidence="1" id="KW-0472">Membrane</keyword>